<evidence type="ECO:0000259" key="5">
    <source>
        <dbReference type="Pfam" id="PF24883"/>
    </source>
</evidence>
<dbReference type="PANTHER" id="PTHR10039">
    <property type="entry name" value="AMELOGENIN"/>
    <property type="match status" value="1"/>
</dbReference>
<evidence type="ECO:0000256" key="3">
    <source>
        <dbReference type="SAM" id="MobiDB-lite"/>
    </source>
</evidence>
<dbReference type="AlphaFoldDB" id="A0A8K0RHV7"/>
<name>A0A8K0RHV7_9PLEO</name>
<keyword evidence="4" id="KW-0812">Transmembrane</keyword>
<keyword evidence="1" id="KW-0677">Repeat</keyword>
<feature type="region of interest" description="Disordered" evidence="3">
    <location>
        <begin position="860"/>
        <end position="892"/>
    </location>
</feature>
<evidence type="ECO:0000313" key="6">
    <source>
        <dbReference type="EMBL" id="KAH7094774.1"/>
    </source>
</evidence>
<evidence type="ECO:0000256" key="4">
    <source>
        <dbReference type="SAM" id="Phobius"/>
    </source>
</evidence>
<dbReference type="InterPro" id="IPR056884">
    <property type="entry name" value="NPHP3-like_N"/>
</dbReference>
<keyword evidence="4" id="KW-1133">Transmembrane helix</keyword>
<dbReference type="InterPro" id="IPR027417">
    <property type="entry name" value="P-loop_NTPase"/>
</dbReference>
<keyword evidence="2" id="KW-0175">Coiled coil</keyword>
<accession>A0A8K0RHV7</accession>
<keyword evidence="7" id="KW-1185">Reference proteome</keyword>
<reference evidence="6" key="1">
    <citation type="journal article" date="2021" name="Nat. Commun.">
        <title>Genetic determinants of endophytism in the Arabidopsis root mycobiome.</title>
        <authorList>
            <person name="Mesny F."/>
            <person name="Miyauchi S."/>
            <person name="Thiergart T."/>
            <person name="Pickel B."/>
            <person name="Atanasova L."/>
            <person name="Karlsson M."/>
            <person name="Huettel B."/>
            <person name="Barry K.W."/>
            <person name="Haridas S."/>
            <person name="Chen C."/>
            <person name="Bauer D."/>
            <person name="Andreopoulos W."/>
            <person name="Pangilinan J."/>
            <person name="LaButti K."/>
            <person name="Riley R."/>
            <person name="Lipzen A."/>
            <person name="Clum A."/>
            <person name="Drula E."/>
            <person name="Henrissat B."/>
            <person name="Kohler A."/>
            <person name="Grigoriev I.V."/>
            <person name="Martin F.M."/>
            <person name="Hacquard S."/>
        </authorList>
    </citation>
    <scope>NUCLEOTIDE SEQUENCE</scope>
    <source>
        <strain evidence="6">MPI-SDFR-AT-0120</strain>
    </source>
</reference>
<gene>
    <name evidence="6" type="ORF">FB567DRAFT_13231</name>
</gene>
<dbReference type="Proteomes" id="UP000813461">
    <property type="component" value="Unassembled WGS sequence"/>
</dbReference>
<comment type="caution">
    <text evidence="6">The sequence shown here is derived from an EMBL/GenBank/DDBJ whole genome shotgun (WGS) entry which is preliminary data.</text>
</comment>
<protein>
    <recommendedName>
        <fullName evidence="5">Nephrocystin 3-like N-terminal domain-containing protein</fullName>
    </recommendedName>
</protein>
<proteinExistence type="predicted"/>
<feature type="coiled-coil region" evidence="2">
    <location>
        <begin position="1017"/>
        <end position="1044"/>
    </location>
</feature>
<dbReference type="EMBL" id="JAGMVJ010000001">
    <property type="protein sequence ID" value="KAH7094774.1"/>
    <property type="molecule type" value="Genomic_DNA"/>
</dbReference>
<dbReference type="PANTHER" id="PTHR10039:SF15">
    <property type="entry name" value="NACHT DOMAIN-CONTAINING PROTEIN"/>
    <property type="match status" value="1"/>
</dbReference>
<evidence type="ECO:0000256" key="1">
    <source>
        <dbReference type="ARBA" id="ARBA00022737"/>
    </source>
</evidence>
<dbReference type="Gene3D" id="3.40.50.300">
    <property type="entry name" value="P-loop containing nucleotide triphosphate hydrolases"/>
    <property type="match status" value="1"/>
</dbReference>
<feature type="compositionally biased region" description="Low complexity" evidence="3">
    <location>
        <begin position="871"/>
        <end position="892"/>
    </location>
</feature>
<keyword evidence="4" id="KW-0472">Membrane</keyword>
<feature type="domain" description="Nephrocystin 3-like N-terminal" evidence="5">
    <location>
        <begin position="440"/>
        <end position="622"/>
    </location>
</feature>
<evidence type="ECO:0000313" key="7">
    <source>
        <dbReference type="Proteomes" id="UP000813461"/>
    </source>
</evidence>
<feature type="transmembrane region" description="Helical" evidence="4">
    <location>
        <begin position="81"/>
        <end position="99"/>
    </location>
</feature>
<dbReference type="OrthoDB" id="4772757at2759"/>
<evidence type="ECO:0000256" key="2">
    <source>
        <dbReference type="SAM" id="Coils"/>
    </source>
</evidence>
<sequence>MSLYPVPTCQEIYAGGLDWIRVPCRCVRGTSRFPTFRAGGRALVNNLTFFCRYLPLITLSPTAPVQSYDPLRYTLCHLRDCLIWSALYITLSLLLYSLLLPIPCPCYVIDFTPSFPTRCANAFELENESAFEYHSFKQMSSQIETTDIGIGDGSSTFNTAIQCIERTLLEEHRQAFHHIDSSLLLEQLRNVAAREHASERTLIACSRKCALFVQTFAPYFNVLSICTQARPEWSGCFWGLVHLVIQVASDYPLFLEKVANLIEAIANMLPPYHQIYATCRNRMTSAQTISKDVHLEALMSYAYYDLVDIFLDIYCIFFRGTLGTQSRHLAIASAAPVHWRPLDSRFARLEGRLIQHRRWLEKETESHVQDFAEVEHHRRKYIRYLHRQADVHANDAPDGVLEEHRLSKRLRRVGIIQAWLLDVPNSEQVCNNVCQIDQLGSCNWFLQASKYQRWKQETFDPRRANDKDALKSDWHDRILFVQAEAGFGKSVIGRAVVDDLEAEAANLDNSEKLLSVAYYSCSRHPSSTQGDVIFRQLAHQILHSNRHDHTTLDTVCLLLRKTSFSETASTDQVLEVLSVLLRQHPTFLVVDGAERCSDLKSFLTSLASLARHADLKAIIFSRPSIKIPLEYQKWASDAPHILPLDKEHNRNAIDTFVTQNLSQLADQGYFGIRMDRTLISQVARQSNGSFLWANTLLDYLHSPALTPDDRQVILENVQTLQSLEALYSHILRTLAQRPAREKRIIAGSFHWLSYPIHRLCASSLRTALASAAHMDENEDSFPTDLLQALPQLTCGLVEVTENSVDFAHPSVQAFLQSATSHGSEFSLCDENSVHAYLAARCLSYLAHDIPKRPLGGLSPHIRPTTSVIPTSSSASYRTSKSGDSGYKSLSSSEGDNALPHAAMASHRPNASTTSIRTIPFDTNLPFLRYASLCWPIHLSRALAPAQSHPYVIPSPGPFSSVPYLPALSSFLRSRLAVTAWVEASFRYSLPPTLTRLVGPLSDLKGEIPPATIEGKELRLVVNELQILSDRLVQLKREFATSLRENPSLIWQMGGTVGEDFWPIWEGCMGTIR</sequence>
<organism evidence="6 7">
    <name type="scientific">Paraphoma chrysanthemicola</name>
    <dbReference type="NCBI Taxonomy" id="798071"/>
    <lineage>
        <taxon>Eukaryota</taxon>
        <taxon>Fungi</taxon>
        <taxon>Dikarya</taxon>
        <taxon>Ascomycota</taxon>
        <taxon>Pezizomycotina</taxon>
        <taxon>Dothideomycetes</taxon>
        <taxon>Pleosporomycetidae</taxon>
        <taxon>Pleosporales</taxon>
        <taxon>Pleosporineae</taxon>
        <taxon>Phaeosphaeriaceae</taxon>
        <taxon>Paraphoma</taxon>
    </lineage>
</organism>
<dbReference type="Pfam" id="PF24883">
    <property type="entry name" value="NPHP3_N"/>
    <property type="match status" value="1"/>
</dbReference>